<evidence type="ECO:0000313" key="1">
    <source>
        <dbReference type="EMBL" id="RMZ93681.1"/>
    </source>
</evidence>
<dbReference type="AlphaFoldDB" id="A0A3M7P3J8"/>
<name>A0A3M7P3J8_BRAPC</name>
<comment type="caution">
    <text evidence="1">The sequence shown here is derived from an EMBL/GenBank/DDBJ whole genome shotgun (WGS) entry which is preliminary data.</text>
</comment>
<dbReference type="EMBL" id="REGN01013628">
    <property type="protein sequence ID" value="RMZ93681.1"/>
    <property type="molecule type" value="Genomic_DNA"/>
</dbReference>
<dbReference type="Proteomes" id="UP000276133">
    <property type="component" value="Unassembled WGS sequence"/>
</dbReference>
<keyword evidence="2" id="KW-1185">Reference proteome</keyword>
<sequence>SGLSCLGPLEQFTVLNWTSDSDFRCCLTRTEFELFISGTDCLPCMACCPVTTEELDEDVDETDCDMELLVDELAMFCADSTSGFDS</sequence>
<organism evidence="1 2">
    <name type="scientific">Brachionus plicatilis</name>
    <name type="common">Marine rotifer</name>
    <name type="synonym">Brachionus muelleri</name>
    <dbReference type="NCBI Taxonomy" id="10195"/>
    <lineage>
        <taxon>Eukaryota</taxon>
        <taxon>Metazoa</taxon>
        <taxon>Spiralia</taxon>
        <taxon>Gnathifera</taxon>
        <taxon>Rotifera</taxon>
        <taxon>Eurotatoria</taxon>
        <taxon>Monogononta</taxon>
        <taxon>Pseudotrocha</taxon>
        <taxon>Ploima</taxon>
        <taxon>Brachionidae</taxon>
        <taxon>Brachionus</taxon>
    </lineage>
</organism>
<feature type="non-terminal residue" evidence="1">
    <location>
        <position position="1"/>
    </location>
</feature>
<reference evidence="1 2" key="1">
    <citation type="journal article" date="2018" name="Sci. Rep.">
        <title>Genomic signatures of local adaptation to the degree of environmental predictability in rotifers.</title>
        <authorList>
            <person name="Franch-Gras L."/>
            <person name="Hahn C."/>
            <person name="Garcia-Roger E.M."/>
            <person name="Carmona M.J."/>
            <person name="Serra M."/>
            <person name="Gomez A."/>
        </authorList>
    </citation>
    <scope>NUCLEOTIDE SEQUENCE [LARGE SCALE GENOMIC DNA]</scope>
    <source>
        <strain evidence="1">HYR1</strain>
    </source>
</reference>
<gene>
    <name evidence="1" type="ORF">BpHYR1_029959</name>
</gene>
<accession>A0A3M7P3J8</accession>
<evidence type="ECO:0000313" key="2">
    <source>
        <dbReference type="Proteomes" id="UP000276133"/>
    </source>
</evidence>
<protein>
    <submittedName>
        <fullName evidence="1">Uncharacterized protein</fullName>
    </submittedName>
</protein>
<proteinExistence type="predicted"/>